<dbReference type="AlphaFoldDB" id="A0A382C777"/>
<dbReference type="GO" id="GO:0016491">
    <property type="term" value="F:oxidoreductase activity"/>
    <property type="evidence" value="ECO:0007669"/>
    <property type="project" value="UniProtKB-KW"/>
</dbReference>
<name>A0A382C777_9ZZZZ</name>
<dbReference type="PANTHER" id="PTHR11908">
    <property type="entry name" value="XANTHINE DEHYDROGENASE"/>
    <property type="match status" value="1"/>
</dbReference>
<feature type="non-terminal residue" evidence="4">
    <location>
        <position position="107"/>
    </location>
</feature>
<dbReference type="PANTHER" id="PTHR11908:SF132">
    <property type="entry name" value="ALDEHYDE OXIDASE 1-RELATED"/>
    <property type="match status" value="1"/>
</dbReference>
<dbReference type="Gene3D" id="3.90.1170.50">
    <property type="entry name" value="Aldehyde oxidase/xanthine dehydrogenase, a/b hammerhead"/>
    <property type="match status" value="1"/>
</dbReference>
<sequence>MTIENYKQKKDFNVIGTNPIRHDGYDKVTGRAIYGADVKLPNLIWGEVVRSTIAHGKIKSIDVSEAEKMEGVFAVITHKDFEKNNKDNNVNLARDMQNILAKDKVLY</sequence>
<dbReference type="SUPFAM" id="SSF54665">
    <property type="entry name" value="CO dehydrogenase molybdoprotein N-domain-like"/>
    <property type="match status" value="1"/>
</dbReference>
<dbReference type="InterPro" id="IPR000674">
    <property type="entry name" value="Ald_Oxase/Xan_DH_a/b"/>
</dbReference>
<proteinExistence type="predicted"/>
<dbReference type="GO" id="GO:0005506">
    <property type="term" value="F:iron ion binding"/>
    <property type="evidence" value="ECO:0007669"/>
    <property type="project" value="InterPro"/>
</dbReference>
<evidence type="ECO:0000313" key="4">
    <source>
        <dbReference type="EMBL" id="SVB21719.1"/>
    </source>
</evidence>
<dbReference type="InterPro" id="IPR036856">
    <property type="entry name" value="Ald_Oxase/Xan_DH_a/b_sf"/>
</dbReference>
<feature type="domain" description="Aldehyde oxidase/xanthine dehydrogenase a/b hammerhead" evidence="3">
    <location>
        <begin position="29"/>
        <end position="97"/>
    </location>
</feature>
<dbReference type="EMBL" id="UINC01033051">
    <property type="protein sequence ID" value="SVB21719.1"/>
    <property type="molecule type" value="Genomic_DNA"/>
</dbReference>
<organism evidence="4">
    <name type="scientific">marine metagenome</name>
    <dbReference type="NCBI Taxonomy" id="408172"/>
    <lineage>
        <taxon>unclassified sequences</taxon>
        <taxon>metagenomes</taxon>
        <taxon>ecological metagenomes</taxon>
    </lineage>
</organism>
<evidence type="ECO:0000256" key="2">
    <source>
        <dbReference type="ARBA" id="ARBA00023002"/>
    </source>
</evidence>
<evidence type="ECO:0000259" key="3">
    <source>
        <dbReference type="SMART" id="SM01008"/>
    </source>
</evidence>
<reference evidence="4" key="1">
    <citation type="submission" date="2018-05" db="EMBL/GenBank/DDBJ databases">
        <authorList>
            <person name="Lanie J.A."/>
            <person name="Ng W.-L."/>
            <person name="Kazmierczak K.M."/>
            <person name="Andrzejewski T.M."/>
            <person name="Davidsen T.M."/>
            <person name="Wayne K.J."/>
            <person name="Tettelin H."/>
            <person name="Glass J.I."/>
            <person name="Rusch D."/>
            <person name="Podicherti R."/>
            <person name="Tsui H.-C.T."/>
            <person name="Winkler M.E."/>
        </authorList>
    </citation>
    <scope>NUCLEOTIDE SEQUENCE</scope>
</reference>
<dbReference type="SMART" id="SM01008">
    <property type="entry name" value="Ald_Xan_dh_C"/>
    <property type="match status" value="1"/>
</dbReference>
<dbReference type="Pfam" id="PF01315">
    <property type="entry name" value="Ald_Xan_dh_C"/>
    <property type="match status" value="1"/>
</dbReference>
<evidence type="ECO:0000256" key="1">
    <source>
        <dbReference type="ARBA" id="ARBA00022505"/>
    </source>
</evidence>
<gene>
    <name evidence="4" type="ORF">METZ01_LOCUS174573</name>
</gene>
<protein>
    <recommendedName>
        <fullName evidence="3">Aldehyde oxidase/xanthine dehydrogenase a/b hammerhead domain-containing protein</fullName>
    </recommendedName>
</protein>
<dbReference type="InterPro" id="IPR016208">
    <property type="entry name" value="Ald_Oxase/xanthine_DH-like"/>
</dbReference>
<keyword evidence="2" id="KW-0560">Oxidoreductase</keyword>
<accession>A0A382C777</accession>
<keyword evidence="1" id="KW-0500">Molybdenum</keyword>